<dbReference type="Proteomes" id="UP000008743">
    <property type="component" value="Unassembled WGS sequence"/>
</dbReference>
<keyword evidence="6" id="KW-0805">Transcription regulation</keyword>
<dbReference type="Gene3D" id="3.40.630.30">
    <property type="match status" value="2"/>
</dbReference>
<keyword evidence="5" id="KW-0156">Chromatin regulator</keyword>
<evidence type="ECO:0000313" key="17">
    <source>
        <dbReference type="Proteomes" id="UP000008743"/>
    </source>
</evidence>
<dbReference type="SUPFAM" id="SSF47370">
    <property type="entry name" value="Bromodomain"/>
    <property type="match status" value="1"/>
</dbReference>
<dbReference type="InterPro" id="IPR016181">
    <property type="entry name" value="Acyl_CoA_acyltransferase"/>
</dbReference>
<evidence type="ECO:0000313" key="16">
    <source>
        <dbReference type="EMBL" id="KJE91291.1"/>
    </source>
</evidence>
<evidence type="ECO:0000259" key="15">
    <source>
        <dbReference type="PROSITE" id="PS50014"/>
    </source>
</evidence>
<keyword evidence="11" id="KW-0012">Acyltransferase</keyword>
<dbReference type="InterPro" id="IPR037800">
    <property type="entry name" value="GCN5"/>
</dbReference>
<evidence type="ECO:0000256" key="6">
    <source>
        <dbReference type="ARBA" id="ARBA00023015"/>
    </source>
</evidence>
<dbReference type="GO" id="GO:0010484">
    <property type="term" value="F:histone H3 acetyltransferase activity"/>
    <property type="evidence" value="ECO:0007669"/>
    <property type="project" value="TreeGrafter"/>
</dbReference>
<evidence type="ECO:0000256" key="12">
    <source>
        <dbReference type="PROSITE-ProRule" id="PRU00035"/>
    </source>
</evidence>
<dbReference type="GO" id="GO:0000123">
    <property type="term" value="C:histone acetyltransferase complex"/>
    <property type="evidence" value="ECO:0007669"/>
    <property type="project" value="TreeGrafter"/>
</dbReference>
<feature type="compositionally biased region" description="Low complexity" evidence="13">
    <location>
        <begin position="92"/>
        <end position="104"/>
    </location>
</feature>
<evidence type="ECO:0000256" key="11">
    <source>
        <dbReference type="ARBA" id="ARBA00023315"/>
    </source>
</evidence>
<dbReference type="FunCoup" id="A0A0D2U859">
    <property type="interactions" value="38"/>
</dbReference>
<dbReference type="InParanoid" id="A0A0D2U859"/>
<sequence>MHGFGFFFCFCFLAPKSCSNTRPYSKPALSDVLPPTTQQMASARAAASVGADSAGETPSIAQGVKNFLYVLVHRIENGQITIPPQPPVGADATSSGSSATTTATTATTAAATGASAMARGPIADASVDSKQELVRRFVAAQQLFLQLVNSLNPEHPTAKQDALIEMNAGRAGTPAEFHRYCERVRVFRAAQKASAAQREMQPATDPGPPPELISKPCDVFGIAYLRFIFPTIAKQVQSTLVHKPALIRYFPIFIAQLQAELTNKQSICWHARFPEHLQALKLQQSSQPRSLQATESKALGVKGFSTPSLLQPMVPAAHPQASHADSTDPTAPIGTKHRKRAAETPVDGSPKRERLASRDFEPTLLPPATPQFTTDASQMLGPVAVASTSSGGAASAPAFSRDQRARQEENDGIISFHLVSNSSALSSQHALWLTGVKNVFARQLKEMPKEYITRLVFDRKHCNLLLIKANKVAGGICYRPFELQGFAEVVFCAVASNEQVKGYGMHMMNHLKDLLLRQRKELQNQVARVLQRDPSGSSEQPSTTNQRKPSRTKLLLNAFSGTATRIRTPSSSSSRSFNSSTTATTQAEPQALPSTAGTTPMAVAPNHNIGIRFLLTYADTFAVGYFEKQGFSRSITIDRSKYVGYIKDYQGAHLMECRLYPAVSYLDCSGMVERQRQRLLSIVQAATCSEVVHPGLKFVASGAFAPVTESEITLSPGKAKRERRYHPGVGHVAMLTETRQVGSATAAAASPLAVPAIVRAGFRPSDALAASAAASHVKNLLHNLQLALRDIKTHHTAEPFLNPVDPREAPNYFSIISKPMDLSTMEKRLSERFSHYKTKQSFVDDIKLIASNCRKYNQADSAIVKYANDLEKFAIARVSEF</sequence>
<dbReference type="OrthoDB" id="1937912at2759"/>
<organism evidence="16 17">
    <name type="scientific">Capsaspora owczarzaki (strain ATCC 30864)</name>
    <dbReference type="NCBI Taxonomy" id="595528"/>
    <lineage>
        <taxon>Eukaryota</taxon>
        <taxon>Filasterea</taxon>
        <taxon>Capsaspora</taxon>
    </lineage>
</organism>
<dbReference type="SUPFAM" id="SSF55729">
    <property type="entry name" value="Acyl-CoA N-acyltransferases (Nat)"/>
    <property type="match status" value="1"/>
</dbReference>
<name>A0A0D2U859_CAPO3</name>
<dbReference type="PANTHER" id="PTHR45750">
    <property type="entry name" value="GH11602P"/>
    <property type="match status" value="1"/>
</dbReference>
<feature type="chain" id="PRO_5002253242" description="histone acetyltransferase" evidence="14">
    <location>
        <begin position="20"/>
        <end position="881"/>
    </location>
</feature>
<dbReference type="Pfam" id="PF00583">
    <property type="entry name" value="Acetyltransf_1"/>
    <property type="match status" value="1"/>
</dbReference>
<protein>
    <recommendedName>
        <fullName evidence="3">histone acetyltransferase</fullName>
        <ecNumber evidence="3">2.3.1.48</ecNumber>
    </recommendedName>
</protein>
<comment type="subcellular location">
    <subcellularLocation>
        <location evidence="1">Nucleus</location>
    </subcellularLocation>
</comment>
<evidence type="ECO:0000256" key="4">
    <source>
        <dbReference type="ARBA" id="ARBA00022679"/>
    </source>
</evidence>
<evidence type="ECO:0000256" key="8">
    <source>
        <dbReference type="ARBA" id="ARBA00023159"/>
    </source>
</evidence>
<reference evidence="17" key="1">
    <citation type="submission" date="2011-02" db="EMBL/GenBank/DDBJ databases">
        <title>The Genome Sequence of Capsaspora owczarzaki ATCC 30864.</title>
        <authorList>
            <person name="Russ C."/>
            <person name="Cuomo C."/>
            <person name="Burger G."/>
            <person name="Gray M.W."/>
            <person name="Holland P.W.H."/>
            <person name="King N."/>
            <person name="Lang F.B.F."/>
            <person name="Roger A.J."/>
            <person name="Ruiz-Trillo I."/>
            <person name="Young S.K."/>
            <person name="Zeng Q."/>
            <person name="Gargeya S."/>
            <person name="Alvarado L."/>
            <person name="Berlin A."/>
            <person name="Chapman S.B."/>
            <person name="Chen Z."/>
            <person name="Freedman E."/>
            <person name="Gellesch M."/>
            <person name="Goldberg J."/>
            <person name="Griggs A."/>
            <person name="Gujja S."/>
            <person name="Heilman E."/>
            <person name="Heiman D."/>
            <person name="Howarth C."/>
            <person name="Mehta T."/>
            <person name="Neiman D."/>
            <person name="Pearson M."/>
            <person name="Roberts A."/>
            <person name="Saif S."/>
            <person name="Shea T."/>
            <person name="Shenoy N."/>
            <person name="Sisk P."/>
            <person name="Stolte C."/>
            <person name="Sykes S."/>
            <person name="White J."/>
            <person name="Yandava C."/>
            <person name="Haas B."/>
            <person name="Nusbaum C."/>
            <person name="Birren B."/>
        </authorList>
    </citation>
    <scope>NUCLEOTIDE SEQUENCE</scope>
    <source>
        <strain evidence="17">ATCC 30864</strain>
    </source>
</reference>
<evidence type="ECO:0000256" key="7">
    <source>
        <dbReference type="ARBA" id="ARBA00023117"/>
    </source>
</evidence>
<comment type="similarity">
    <text evidence="2">Belongs to the acetyltransferase family. GCN5 subfamily.</text>
</comment>
<evidence type="ECO:0000256" key="3">
    <source>
        <dbReference type="ARBA" id="ARBA00013184"/>
    </source>
</evidence>
<dbReference type="GO" id="GO:0005634">
    <property type="term" value="C:nucleus"/>
    <property type="evidence" value="ECO:0007669"/>
    <property type="project" value="UniProtKB-SubCell"/>
</dbReference>
<feature type="region of interest" description="Disordered" evidence="13">
    <location>
        <begin position="81"/>
        <end position="104"/>
    </location>
</feature>
<evidence type="ECO:0000256" key="9">
    <source>
        <dbReference type="ARBA" id="ARBA00023163"/>
    </source>
</evidence>
<keyword evidence="14" id="KW-0732">Signal</keyword>
<feature type="region of interest" description="Disordered" evidence="13">
    <location>
        <begin position="565"/>
        <end position="599"/>
    </location>
</feature>
<proteinExistence type="inferred from homology"/>
<dbReference type="PRINTS" id="PR00503">
    <property type="entry name" value="BROMODOMAIN"/>
</dbReference>
<keyword evidence="8" id="KW-0010">Activator</keyword>
<feature type="signal peptide" evidence="14">
    <location>
        <begin position="1"/>
        <end position="19"/>
    </location>
</feature>
<feature type="compositionally biased region" description="Polar residues" evidence="13">
    <location>
        <begin position="534"/>
        <end position="547"/>
    </location>
</feature>
<dbReference type="CDD" id="cd04301">
    <property type="entry name" value="NAT_SF"/>
    <property type="match status" value="1"/>
</dbReference>
<dbReference type="STRING" id="595528.A0A0D2U859"/>
<keyword evidence="9" id="KW-0804">Transcription</keyword>
<dbReference type="AlphaFoldDB" id="A0A0D2U859"/>
<dbReference type="Pfam" id="PF00439">
    <property type="entry name" value="Bromodomain"/>
    <property type="match status" value="1"/>
</dbReference>
<keyword evidence="7 12" id="KW-0103">Bromodomain</keyword>
<evidence type="ECO:0000256" key="10">
    <source>
        <dbReference type="ARBA" id="ARBA00023242"/>
    </source>
</evidence>
<keyword evidence="17" id="KW-1185">Reference proteome</keyword>
<dbReference type="SMART" id="SM00297">
    <property type="entry name" value="BROMO"/>
    <property type="match status" value="1"/>
</dbReference>
<dbReference type="InterPro" id="IPR036427">
    <property type="entry name" value="Bromodomain-like_sf"/>
</dbReference>
<feature type="compositionally biased region" description="Low complexity" evidence="13">
    <location>
        <begin position="565"/>
        <end position="585"/>
    </location>
</feature>
<accession>A0A0D2U859</accession>
<evidence type="ECO:0000256" key="2">
    <source>
        <dbReference type="ARBA" id="ARBA00008607"/>
    </source>
</evidence>
<evidence type="ECO:0000256" key="13">
    <source>
        <dbReference type="SAM" id="MobiDB-lite"/>
    </source>
</evidence>
<feature type="domain" description="Bromo" evidence="15">
    <location>
        <begin position="792"/>
        <end position="864"/>
    </location>
</feature>
<dbReference type="PROSITE" id="PS50014">
    <property type="entry name" value="BROMODOMAIN_2"/>
    <property type="match status" value="1"/>
</dbReference>
<dbReference type="PROSITE" id="PS00633">
    <property type="entry name" value="BROMODOMAIN_1"/>
    <property type="match status" value="1"/>
</dbReference>
<feature type="region of interest" description="Disordered" evidence="13">
    <location>
        <begin position="316"/>
        <end position="356"/>
    </location>
</feature>
<evidence type="ECO:0000256" key="1">
    <source>
        <dbReference type="ARBA" id="ARBA00004123"/>
    </source>
</evidence>
<dbReference type="EC" id="2.3.1.48" evidence="3"/>
<keyword evidence="10" id="KW-0539">Nucleus</keyword>
<gene>
    <name evidence="16" type="ORF">CAOG_002448</name>
</gene>
<dbReference type="PhylomeDB" id="A0A0D2U859"/>
<evidence type="ECO:0000256" key="14">
    <source>
        <dbReference type="SAM" id="SignalP"/>
    </source>
</evidence>
<evidence type="ECO:0000256" key="5">
    <source>
        <dbReference type="ARBA" id="ARBA00022853"/>
    </source>
</evidence>
<dbReference type="EMBL" id="KE346362">
    <property type="protein sequence ID" value="KJE91291.1"/>
    <property type="molecule type" value="Genomic_DNA"/>
</dbReference>
<dbReference type="InterPro" id="IPR018359">
    <property type="entry name" value="Bromodomain_CS"/>
</dbReference>
<dbReference type="InterPro" id="IPR001487">
    <property type="entry name" value="Bromodomain"/>
</dbReference>
<feature type="region of interest" description="Disordered" evidence="13">
    <location>
        <begin position="527"/>
        <end position="551"/>
    </location>
</feature>
<dbReference type="eggNOG" id="KOG1472">
    <property type="taxonomic scope" value="Eukaryota"/>
</dbReference>
<feature type="compositionally biased region" description="Polar residues" evidence="13">
    <location>
        <begin position="586"/>
        <end position="598"/>
    </location>
</feature>
<keyword evidence="4 16" id="KW-0808">Transferase</keyword>
<dbReference type="Gene3D" id="1.20.920.10">
    <property type="entry name" value="Bromodomain-like"/>
    <property type="match status" value="1"/>
</dbReference>
<dbReference type="PANTHER" id="PTHR45750:SF3">
    <property type="entry name" value="HISTONE ACETYLTRANSFERASE"/>
    <property type="match status" value="1"/>
</dbReference>
<dbReference type="GO" id="GO:0045944">
    <property type="term" value="P:positive regulation of transcription by RNA polymerase II"/>
    <property type="evidence" value="ECO:0007669"/>
    <property type="project" value="TreeGrafter"/>
</dbReference>
<dbReference type="InterPro" id="IPR000182">
    <property type="entry name" value="GNAT_dom"/>
</dbReference>